<comment type="caution">
    <text evidence="3">The sequence shown here is derived from an EMBL/GenBank/DDBJ whole genome shotgun (WGS) entry which is preliminary data.</text>
</comment>
<reference evidence="3 4" key="1">
    <citation type="journal article" date="2013" name="Front. Microbiol.">
        <title>The genome of the endophytic bacterium H. frisingense GSF30(T) identifies diverse strategies in the Herbaspirillum genus to interact with plants.</title>
        <authorList>
            <person name="Straub D."/>
            <person name="Rothballer M."/>
            <person name="Hartmann A."/>
            <person name="Ludewig U."/>
        </authorList>
    </citation>
    <scope>NUCLEOTIDE SEQUENCE [LARGE SCALE GENOMIC DNA]</scope>
    <source>
        <strain evidence="3 4">GSF30</strain>
    </source>
</reference>
<dbReference type="Proteomes" id="UP000006772">
    <property type="component" value="Unassembled WGS sequence"/>
</dbReference>
<protein>
    <submittedName>
        <fullName evidence="3">Signal peptide protein</fullName>
    </submittedName>
</protein>
<evidence type="ECO:0000259" key="2">
    <source>
        <dbReference type="Pfam" id="PF05229"/>
    </source>
</evidence>
<name>A0AAI9N3F5_9BURK</name>
<evidence type="ECO:0000313" key="4">
    <source>
        <dbReference type="Proteomes" id="UP000006772"/>
    </source>
</evidence>
<dbReference type="Pfam" id="PF05229">
    <property type="entry name" value="SCPU"/>
    <property type="match status" value="1"/>
</dbReference>
<dbReference type="RefSeq" id="WP_006463912.1">
    <property type="nucleotide sequence ID" value="NZ_AEEC02000017.1"/>
</dbReference>
<feature type="signal peptide" evidence="1">
    <location>
        <begin position="1"/>
        <end position="24"/>
    </location>
</feature>
<evidence type="ECO:0000313" key="3">
    <source>
        <dbReference type="EMBL" id="EOA04297.1"/>
    </source>
</evidence>
<dbReference type="InterPro" id="IPR007893">
    <property type="entry name" value="Spore_coat_U/FanG"/>
</dbReference>
<organism evidence="3 4">
    <name type="scientific">Herbaspirillum frisingense GSF30</name>
    <dbReference type="NCBI Taxonomy" id="864073"/>
    <lineage>
        <taxon>Bacteria</taxon>
        <taxon>Pseudomonadati</taxon>
        <taxon>Pseudomonadota</taxon>
        <taxon>Betaproteobacteria</taxon>
        <taxon>Burkholderiales</taxon>
        <taxon>Oxalobacteraceae</taxon>
        <taxon>Herbaspirillum</taxon>
    </lineage>
</organism>
<feature type="chain" id="PRO_5042487260" evidence="1">
    <location>
        <begin position="25"/>
        <end position="163"/>
    </location>
</feature>
<feature type="domain" description="Spore coat protein U/FanG" evidence="2">
    <location>
        <begin position="28"/>
        <end position="160"/>
    </location>
</feature>
<dbReference type="EMBL" id="AEEC02000017">
    <property type="protein sequence ID" value="EOA04297.1"/>
    <property type="molecule type" value="Genomic_DNA"/>
</dbReference>
<proteinExistence type="predicted"/>
<keyword evidence="1" id="KW-0732">Signal</keyword>
<sequence length="163" mass="16192">MMKNSPALFLAVAFLAGLSVNAVAVSTTGKLDISAIVPAQCVVQSAALPFGVYASSALQQNAQIGVACSAGTSYTISLDAGTGAGGNVATRKLTSADGANSLNYGLYQDAARTRAWGNSSGSDTVAGVGNGSAQNVPVYGYIPAGQTARAGSYSDVVAITLSY</sequence>
<dbReference type="InterPro" id="IPR053167">
    <property type="entry name" value="Spore_coat_component"/>
</dbReference>
<dbReference type="PANTHER" id="PTHR37089">
    <property type="entry name" value="PROTEIN U-RELATED"/>
    <property type="match status" value="1"/>
</dbReference>
<dbReference type="SMART" id="SM00972">
    <property type="entry name" value="SCPU"/>
    <property type="match status" value="1"/>
</dbReference>
<accession>A0AAI9N3F5</accession>
<evidence type="ECO:0000256" key="1">
    <source>
        <dbReference type="SAM" id="SignalP"/>
    </source>
</evidence>
<dbReference type="AlphaFoldDB" id="A0AAI9N3F5"/>
<gene>
    <name evidence="3" type="ORF">HFRIS_013469</name>
</gene>